<dbReference type="InterPro" id="IPR032698">
    <property type="entry name" value="SirB1_N"/>
</dbReference>
<dbReference type="GO" id="GO:0003677">
    <property type="term" value="F:DNA binding"/>
    <property type="evidence" value="ECO:0007669"/>
    <property type="project" value="InterPro"/>
</dbReference>
<dbReference type="OrthoDB" id="28868at2759"/>
<dbReference type="Pfam" id="PF13369">
    <property type="entry name" value="Transglut_core2"/>
    <property type="match status" value="1"/>
</dbReference>
<dbReference type="PROSITE" id="PS50181">
    <property type="entry name" value="FBOX"/>
    <property type="match status" value="1"/>
</dbReference>
<dbReference type="SUPFAM" id="SSF81383">
    <property type="entry name" value="F-box domain"/>
    <property type="match status" value="1"/>
</dbReference>
<dbReference type="InterPro" id="IPR036623">
    <property type="entry name" value="Hemimethylated_DNA-bd_sf"/>
</dbReference>
<dbReference type="SMART" id="SM00992">
    <property type="entry name" value="YccV-like"/>
    <property type="match status" value="1"/>
</dbReference>
<dbReference type="Gene3D" id="1.20.1280.50">
    <property type="match status" value="1"/>
</dbReference>
<organism evidence="2 3">
    <name type="scientific">Gnomoniopsis smithogilvyi</name>
    <dbReference type="NCBI Taxonomy" id="1191159"/>
    <lineage>
        <taxon>Eukaryota</taxon>
        <taxon>Fungi</taxon>
        <taxon>Dikarya</taxon>
        <taxon>Ascomycota</taxon>
        <taxon>Pezizomycotina</taxon>
        <taxon>Sordariomycetes</taxon>
        <taxon>Sordariomycetidae</taxon>
        <taxon>Diaporthales</taxon>
        <taxon>Gnomoniaceae</taxon>
        <taxon>Gnomoniopsis</taxon>
    </lineage>
</organism>
<dbReference type="Pfam" id="PF08755">
    <property type="entry name" value="YccV-like"/>
    <property type="match status" value="1"/>
</dbReference>
<dbReference type="InterPro" id="IPR011722">
    <property type="entry name" value="Hemimethylated_DNA-bd_dom"/>
</dbReference>
<dbReference type="EMBL" id="JAPEVB010000005">
    <property type="protein sequence ID" value="KAJ4388158.1"/>
    <property type="molecule type" value="Genomic_DNA"/>
</dbReference>
<dbReference type="Gene3D" id="2.30.30.390">
    <property type="entry name" value="Hemimethylated DNA-binding domain"/>
    <property type="match status" value="1"/>
</dbReference>
<dbReference type="InterPro" id="IPR001810">
    <property type="entry name" value="F-box_dom"/>
</dbReference>
<dbReference type="Proteomes" id="UP001140453">
    <property type="component" value="Unassembled WGS sequence"/>
</dbReference>
<feature type="domain" description="F-box" evidence="1">
    <location>
        <begin position="1"/>
        <end position="48"/>
    </location>
</feature>
<dbReference type="Pfam" id="PF12937">
    <property type="entry name" value="F-box-like"/>
    <property type="match status" value="1"/>
</dbReference>
<gene>
    <name evidence="2" type="ORF">N0V93_008765</name>
</gene>
<comment type="caution">
    <text evidence="2">The sequence shown here is derived from an EMBL/GenBank/DDBJ whole genome shotgun (WGS) entry which is preliminary data.</text>
</comment>
<keyword evidence="3" id="KW-1185">Reference proteome</keyword>
<proteinExistence type="predicted"/>
<dbReference type="AlphaFoldDB" id="A0A9W9CV34"/>
<evidence type="ECO:0000259" key="1">
    <source>
        <dbReference type="PROSITE" id="PS50181"/>
    </source>
</evidence>
<sequence>MATIDDVPVEIIRQIIQHVPPEEAFNTLPLVSKRLKRVAFEPLLWKYFCQTCFRFWNSEHRLSDKLESRASKTPWRDLWRRRKYRNDLIARLLDGIIATKVNRFAKLGRICQFRYDAKDFLLEQVNISESVEDVLARRYYAKLALSSIHRSVAVDEWYRYQRTPLAAQGIDRALAAFDMFFIREDDGDIDEICALLDRIAVGFLQEHEDLVTAPARDKALALLKWVREKNMTGMDDEGNNYRCLRNCLLGHALRDPNHPSLPIVSCVIYTCLAERIGLRAACCAFPSHVHAMVMAPLGFDLNGERPQPPTTDVDRMFLDPYSSSEEVHLSDLRSRLVEFDWHHGQEAFLVPAPVPILVQRVGRNMKMTFSDFLHRRQEHLSVEHLAVLRDDQPSSRRTVESAVYAANWANLLMTPVSNFQWDSTLDDFLHYVTHYFPEDAWLVEEYIQPLYTIYTQSVQPRHRFTLENVPEVLRLLRNSDARLPTSSRRYTQEIHKNVWYTVGQVFRHKRYGYIGILNGWGAKGTNSLPVAHSLSMEEVMNELSDSGTGSDTDTLRARLKKKVFYTCMTHKHDRSVIAQDAIEIVRDPSLIPEALMSIAGKFFKSFDRSTCTFVSNIKEYFPDD</sequence>
<name>A0A9W9CV34_9PEZI</name>
<evidence type="ECO:0000313" key="2">
    <source>
        <dbReference type="EMBL" id="KAJ4388158.1"/>
    </source>
</evidence>
<dbReference type="PANTHER" id="PTHR31350">
    <property type="entry name" value="SI:DKEY-261L7.2"/>
    <property type="match status" value="1"/>
</dbReference>
<reference evidence="2" key="1">
    <citation type="submission" date="2022-10" db="EMBL/GenBank/DDBJ databases">
        <title>Tapping the CABI collections for fungal endophytes: first genome assemblies for Collariella, Neodidymelliopsis, Ascochyta clinopodiicola, Didymella pomorum, Didymosphaeria variabile, Neocosmospora piperis and Neocucurbitaria cava.</title>
        <authorList>
            <person name="Hill R."/>
        </authorList>
    </citation>
    <scope>NUCLEOTIDE SEQUENCE</scope>
    <source>
        <strain evidence="2">IMI 355082</strain>
    </source>
</reference>
<dbReference type="PANTHER" id="PTHR31350:SF27">
    <property type="entry name" value="HEMIMETHYLATED DNA-BINDING DOMAIN-CONTAINING PROTEIN"/>
    <property type="match status" value="1"/>
</dbReference>
<accession>A0A9W9CV34</accession>
<evidence type="ECO:0000313" key="3">
    <source>
        <dbReference type="Proteomes" id="UP001140453"/>
    </source>
</evidence>
<dbReference type="SUPFAM" id="SSF141255">
    <property type="entry name" value="YccV-like"/>
    <property type="match status" value="1"/>
</dbReference>
<protein>
    <recommendedName>
        <fullName evidence="1">F-box domain-containing protein</fullName>
    </recommendedName>
</protein>
<dbReference type="InterPro" id="IPR036047">
    <property type="entry name" value="F-box-like_dom_sf"/>
</dbReference>